<evidence type="ECO:0000259" key="1">
    <source>
        <dbReference type="Pfam" id="PF12937"/>
    </source>
</evidence>
<proteinExistence type="predicted"/>
<dbReference type="HOGENOM" id="CLU_018544_12_1_1"/>
<dbReference type="InterPro" id="IPR032675">
    <property type="entry name" value="LRR_dom_sf"/>
</dbReference>
<name>V2X5W9_MONRO</name>
<dbReference type="Pfam" id="PF12937">
    <property type="entry name" value="F-box-like"/>
    <property type="match status" value="1"/>
</dbReference>
<dbReference type="KEGG" id="mrr:Moror_5538"/>
<gene>
    <name evidence="2" type="ORF">Moror_5538</name>
</gene>
<sequence>MLRLRQALSQVEATKLKEILPSVADKQEGALYRALLAPIRRLPPEILSQVFILTEARTTLAPKSQSELASLGSVCTYWRTVSQNTPDVWGSLTLRITAGTYPRGVLQRLELHLQRSRYLKVVLHLDDADITQWQIYIQNLISDYNGLLTVQEKLIKTLMQHAPRIEDFIFCCCRGIVTDKEVLLPFFNHFGSHFQALKKLSLDASAWNTLVATVLNTFPGPPHLTSIHISTLYNIKQISDGSAKFSQITNIEIGWVSAAGAFALLKHCPNVVSALFGIAFPDVEDEKLSEQSQLRLSCLEALTISLPDDEWSIENLYICAFLDALALPALVELSFLGVEDVYDFHLLPRAFMPSILNMIVRSSAPVQKFRMERMPVSDAELLALLVRIPKLSELVIGETDLNWQEPGKVVTTEFIRRLSSLRHLKLLVTNPWTEEHTSAIDAIFNSGLQSLYLQIENENVDLDRFRDMQRKGLAVRVVRKLPRGQLMTLLGYGLGDNGQER</sequence>
<dbReference type="InterPro" id="IPR036047">
    <property type="entry name" value="F-box-like_dom_sf"/>
</dbReference>
<organism evidence="2 3">
    <name type="scientific">Moniliophthora roreri (strain MCA 2997)</name>
    <name type="common">Cocoa frosty pod rot fungus</name>
    <name type="synonym">Crinipellis roreri</name>
    <dbReference type="NCBI Taxonomy" id="1381753"/>
    <lineage>
        <taxon>Eukaryota</taxon>
        <taxon>Fungi</taxon>
        <taxon>Dikarya</taxon>
        <taxon>Basidiomycota</taxon>
        <taxon>Agaricomycotina</taxon>
        <taxon>Agaricomycetes</taxon>
        <taxon>Agaricomycetidae</taxon>
        <taxon>Agaricales</taxon>
        <taxon>Marasmiineae</taxon>
        <taxon>Marasmiaceae</taxon>
        <taxon>Moniliophthora</taxon>
    </lineage>
</organism>
<dbReference type="AlphaFoldDB" id="V2X5W9"/>
<keyword evidence="3" id="KW-1185">Reference proteome</keyword>
<feature type="domain" description="F-box" evidence="1">
    <location>
        <begin position="39"/>
        <end position="94"/>
    </location>
</feature>
<dbReference type="Proteomes" id="UP000017559">
    <property type="component" value="Unassembled WGS sequence"/>
</dbReference>
<dbReference type="SUPFAM" id="SSF81383">
    <property type="entry name" value="F-box domain"/>
    <property type="match status" value="1"/>
</dbReference>
<dbReference type="SUPFAM" id="SSF52047">
    <property type="entry name" value="RNI-like"/>
    <property type="match status" value="1"/>
</dbReference>
<protein>
    <recommendedName>
        <fullName evidence="1">F-box domain-containing protein</fullName>
    </recommendedName>
</protein>
<dbReference type="InterPro" id="IPR001810">
    <property type="entry name" value="F-box_dom"/>
</dbReference>
<evidence type="ECO:0000313" key="2">
    <source>
        <dbReference type="EMBL" id="ESK88186.1"/>
    </source>
</evidence>
<comment type="caution">
    <text evidence="2">The sequence shown here is derived from an EMBL/GenBank/DDBJ whole genome shotgun (WGS) entry which is preliminary data.</text>
</comment>
<dbReference type="Gene3D" id="1.20.1280.50">
    <property type="match status" value="1"/>
</dbReference>
<reference evidence="2 3" key="1">
    <citation type="journal article" date="2014" name="BMC Genomics">
        <title>Genome and secretome analysis of the hemibiotrophic fungal pathogen, Moniliophthora roreri, which causes frosty pod rot disease of cacao: mechanisms of the biotrophic and necrotrophic phases.</title>
        <authorList>
            <person name="Meinhardt L.W."/>
            <person name="Costa G.G.L."/>
            <person name="Thomazella D.P.T."/>
            <person name="Teixeira P.J.P.L."/>
            <person name="Carazzolle M.F."/>
            <person name="Schuster S.C."/>
            <person name="Carlson J.E."/>
            <person name="Guiltinan M.J."/>
            <person name="Mieczkowski P."/>
            <person name="Farmer A."/>
            <person name="Ramaraj T."/>
            <person name="Crozier J."/>
            <person name="Davis R.E."/>
            <person name="Shao J."/>
            <person name="Melnick R.L."/>
            <person name="Pereira G.A.G."/>
            <person name="Bailey B.A."/>
        </authorList>
    </citation>
    <scope>NUCLEOTIDE SEQUENCE [LARGE SCALE GENOMIC DNA]</scope>
    <source>
        <strain evidence="2 3">MCA 2997</strain>
    </source>
</reference>
<accession>V2X5W9</accession>
<evidence type="ECO:0000313" key="3">
    <source>
        <dbReference type="Proteomes" id="UP000017559"/>
    </source>
</evidence>
<dbReference type="EMBL" id="AWSO01000686">
    <property type="protein sequence ID" value="ESK88186.1"/>
    <property type="molecule type" value="Genomic_DNA"/>
</dbReference>
<dbReference type="OrthoDB" id="2884925at2759"/>
<dbReference type="Gene3D" id="3.80.10.10">
    <property type="entry name" value="Ribonuclease Inhibitor"/>
    <property type="match status" value="1"/>
</dbReference>